<accession>A0ABZ1H949</accession>
<dbReference type="Proteomes" id="UP001340816">
    <property type="component" value="Chromosome"/>
</dbReference>
<gene>
    <name evidence="1" type="ORF">OHB35_18640</name>
</gene>
<organism evidence="1 2">
    <name type="scientific">Streptomyces phaeochromogenes</name>
    <dbReference type="NCBI Taxonomy" id="1923"/>
    <lineage>
        <taxon>Bacteria</taxon>
        <taxon>Bacillati</taxon>
        <taxon>Actinomycetota</taxon>
        <taxon>Actinomycetes</taxon>
        <taxon>Kitasatosporales</taxon>
        <taxon>Streptomycetaceae</taxon>
        <taxon>Streptomyces</taxon>
        <taxon>Streptomyces phaeochromogenes group</taxon>
    </lineage>
</organism>
<evidence type="ECO:0000313" key="2">
    <source>
        <dbReference type="Proteomes" id="UP001340816"/>
    </source>
</evidence>
<dbReference type="EMBL" id="CP109135">
    <property type="protein sequence ID" value="WSD15103.1"/>
    <property type="molecule type" value="Genomic_DNA"/>
</dbReference>
<evidence type="ECO:0000313" key="1">
    <source>
        <dbReference type="EMBL" id="WSD15103.1"/>
    </source>
</evidence>
<sequence>MNDFLLLIAGVPLGILASYSYEFVKSKTDRMFDPIEMEGKWGELTSTPGERRCSMGEIRFDKRRGMWAFDGTNYHNDGRPFCHWITEASYLDKTTRTFHYIFSNTLVESGEKAYIGFGVVRFRREGRVWLPDRGFFISGNQGEQYRTHSMVSLDTIPTDQTAIREVFRSQLGLDHA</sequence>
<keyword evidence="2" id="KW-1185">Reference proteome</keyword>
<proteinExistence type="predicted"/>
<reference evidence="1 2" key="1">
    <citation type="submission" date="2022-10" db="EMBL/GenBank/DDBJ databases">
        <title>The complete genomes of actinobacterial strains from the NBC collection.</title>
        <authorList>
            <person name="Joergensen T.S."/>
            <person name="Alvarez Arevalo M."/>
            <person name="Sterndorff E.B."/>
            <person name="Faurdal D."/>
            <person name="Vuksanovic O."/>
            <person name="Mourched A.-S."/>
            <person name="Charusanti P."/>
            <person name="Shaw S."/>
            <person name="Blin K."/>
            <person name="Weber T."/>
        </authorList>
    </citation>
    <scope>NUCLEOTIDE SEQUENCE [LARGE SCALE GENOMIC DNA]</scope>
    <source>
        <strain evidence="1 2">NBC 01752</strain>
    </source>
</reference>
<name>A0ABZ1H949_STRPH</name>
<protein>
    <submittedName>
        <fullName evidence="1">Uncharacterized protein</fullName>
    </submittedName>
</protein>
<dbReference type="RefSeq" id="WP_326759448.1">
    <property type="nucleotide sequence ID" value="NZ_CP109135.1"/>
</dbReference>